<gene>
    <name evidence="2" type="ORF">TSAR_014221</name>
</gene>
<reference evidence="2 3" key="1">
    <citation type="journal article" date="2017" name="Curr. Biol.">
        <title>The Evolution of Venom by Co-option of Single-Copy Genes.</title>
        <authorList>
            <person name="Martinson E.O."/>
            <person name="Mrinalini"/>
            <person name="Kelkar Y.D."/>
            <person name="Chang C.H."/>
            <person name="Werren J.H."/>
        </authorList>
    </citation>
    <scope>NUCLEOTIDE SEQUENCE [LARGE SCALE GENOMIC DNA]</scope>
    <source>
        <strain evidence="2 3">Alberta</strain>
        <tissue evidence="2">Whole body</tissue>
    </source>
</reference>
<feature type="region of interest" description="Disordered" evidence="1">
    <location>
        <begin position="150"/>
        <end position="173"/>
    </location>
</feature>
<keyword evidence="3" id="KW-1185">Reference proteome</keyword>
<evidence type="ECO:0000313" key="3">
    <source>
        <dbReference type="Proteomes" id="UP000215335"/>
    </source>
</evidence>
<proteinExistence type="predicted"/>
<dbReference type="EMBL" id="NNAY01000052">
    <property type="protein sequence ID" value="OXU31517.1"/>
    <property type="molecule type" value="Genomic_DNA"/>
</dbReference>
<feature type="region of interest" description="Disordered" evidence="1">
    <location>
        <begin position="26"/>
        <end position="49"/>
    </location>
</feature>
<sequence length="173" mass="19098">MFAPVLKMSLEARDFIQAAINVKKTKRKDVTEKSNSTNNSIQESEHPKKLERDLISPDILASFKQAETDGVWNGDVAYVALFQSWLKLRKIPDTEITATISNESSGTDGSSLADHEMSENIAVDMIEDQMLDNVWNSQVIDITTESVEGQMPDANSTESTAANISSEIVDEAM</sequence>
<name>A0A232FMD4_9HYME</name>
<organism evidence="2 3">
    <name type="scientific">Trichomalopsis sarcophagae</name>
    <dbReference type="NCBI Taxonomy" id="543379"/>
    <lineage>
        <taxon>Eukaryota</taxon>
        <taxon>Metazoa</taxon>
        <taxon>Ecdysozoa</taxon>
        <taxon>Arthropoda</taxon>
        <taxon>Hexapoda</taxon>
        <taxon>Insecta</taxon>
        <taxon>Pterygota</taxon>
        <taxon>Neoptera</taxon>
        <taxon>Endopterygota</taxon>
        <taxon>Hymenoptera</taxon>
        <taxon>Apocrita</taxon>
        <taxon>Proctotrupomorpha</taxon>
        <taxon>Chalcidoidea</taxon>
        <taxon>Pteromalidae</taxon>
        <taxon>Pteromalinae</taxon>
        <taxon>Trichomalopsis</taxon>
    </lineage>
</organism>
<evidence type="ECO:0000313" key="2">
    <source>
        <dbReference type="EMBL" id="OXU31517.1"/>
    </source>
</evidence>
<accession>A0A232FMD4</accession>
<feature type="compositionally biased region" description="Polar residues" evidence="1">
    <location>
        <begin position="150"/>
        <end position="166"/>
    </location>
</feature>
<dbReference type="Proteomes" id="UP000215335">
    <property type="component" value="Unassembled WGS sequence"/>
</dbReference>
<protein>
    <submittedName>
        <fullName evidence="2">Uncharacterized protein</fullName>
    </submittedName>
</protein>
<feature type="compositionally biased region" description="Polar residues" evidence="1">
    <location>
        <begin position="33"/>
        <end position="42"/>
    </location>
</feature>
<dbReference type="AlphaFoldDB" id="A0A232FMD4"/>
<comment type="caution">
    <text evidence="2">The sequence shown here is derived from an EMBL/GenBank/DDBJ whole genome shotgun (WGS) entry which is preliminary data.</text>
</comment>
<evidence type="ECO:0000256" key="1">
    <source>
        <dbReference type="SAM" id="MobiDB-lite"/>
    </source>
</evidence>